<evidence type="ECO:0000256" key="1">
    <source>
        <dbReference type="SAM" id="MobiDB-lite"/>
    </source>
</evidence>
<keyword evidence="2" id="KW-0732">Signal</keyword>
<feature type="region of interest" description="Disordered" evidence="1">
    <location>
        <begin position="19"/>
        <end position="42"/>
    </location>
</feature>
<dbReference type="OrthoDB" id="4180726at2759"/>
<gene>
    <name evidence="3" type="ORF">HCDG_09262</name>
</gene>
<evidence type="ECO:0000313" key="3">
    <source>
        <dbReference type="EMBL" id="EER36606.1"/>
    </source>
</evidence>
<feature type="compositionally biased region" description="Polar residues" evidence="1">
    <location>
        <begin position="27"/>
        <end position="39"/>
    </location>
</feature>
<evidence type="ECO:0000256" key="2">
    <source>
        <dbReference type="SAM" id="SignalP"/>
    </source>
</evidence>
<dbReference type="Proteomes" id="UP000002624">
    <property type="component" value="Unassembled WGS sequence"/>
</dbReference>
<feature type="signal peptide" evidence="2">
    <location>
        <begin position="1"/>
        <end position="23"/>
    </location>
</feature>
<dbReference type="OMA" id="FCCALTT"/>
<dbReference type="STRING" id="544712.C6HST1"/>
<protein>
    <submittedName>
        <fullName evidence="3">Uncharacterized protein</fullName>
    </submittedName>
</protein>
<accession>C6HST1</accession>
<proteinExistence type="predicted"/>
<sequence>MRIPIHTALALCCALTTIPRSDPTPPCASTLQSPSTSRGDFSRPLDAFRSKVFQGYAAYGSHLHFVEILFPGYPPLRPLELAKANSIVS</sequence>
<reference evidence="4" key="1">
    <citation type="submission" date="2009-05" db="EMBL/GenBank/DDBJ databases">
        <title>The genome sequence of Ajellomyces capsulatus strain H143.</title>
        <authorList>
            <person name="Champion M."/>
            <person name="Cuomo C.A."/>
            <person name="Ma L.-J."/>
            <person name="Henn M.R."/>
            <person name="Sil A."/>
            <person name="Goldman B."/>
            <person name="Young S.K."/>
            <person name="Kodira C.D."/>
            <person name="Zeng Q."/>
            <person name="Koehrsen M."/>
            <person name="Alvarado L."/>
            <person name="Berlin A.M."/>
            <person name="Borenstein D."/>
            <person name="Chen Z."/>
            <person name="Engels R."/>
            <person name="Freedman E."/>
            <person name="Gellesch M."/>
            <person name="Goldberg J."/>
            <person name="Griggs A."/>
            <person name="Gujja S."/>
            <person name="Heiman D.I."/>
            <person name="Hepburn T.A."/>
            <person name="Howarth C."/>
            <person name="Jen D."/>
            <person name="Larson L."/>
            <person name="Lewis B."/>
            <person name="Mehta T."/>
            <person name="Park D."/>
            <person name="Pearson M."/>
            <person name="Roberts A."/>
            <person name="Saif S."/>
            <person name="Shea T.D."/>
            <person name="Shenoy N."/>
            <person name="Sisk P."/>
            <person name="Stolte C."/>
            <person name="Sykes S."/>
            <person name="Walk T."/>
            <person name="White J."/>
            <person name="Yandava C."/>
            <person name="Klein B."/>
            <person name="McEwen J.G."/>
            <person name="Puccia R."/>
            <person name="Goldman G.H."/>
            <person name="Felipe M.S."/>
            <person name="Nino-Vega G."/>
            <person name="San-Blas G."/>
            <person name="Taylor J.W."/>
            <person name="Mendoza L."/>
            <person name="Galagan J.E."/>
            <person name="Nusbaum C."/>
            <person name="Birren B.W."/>
        </authorList>
    </citation>
    <scope>NUCLEOTIDE SEQUENCE [LARGE SCALE GENOMIC DNA]</scope>
    <source>
        <strain evidence="4">H143</strain>
    </source>
</reference>
<feature type="chain" id="PRO_5002966276" evidence="2">
    <location>
        <begin position="24"/>
        <end position="89"/>
    </location>
</feature>
<dbReference type="AlphaFoldDB" id="C6HST1"/>
<dbReference type="VEuPathDB" id="FungiDB:HCDG_09262"/>
<organism evidence="3 4">
    <name type="scientific">Ajellomyces capsulatus (strain H143)</name>
    <name type="common">Darling's disease fungus</name>
    <name type="synonym">Histoplasma capsulatum</name>
    <dbReference type="NCBI Taxonomy" id="544712"/>
    <lineage>
        <taxon>Eukaryota</taxon>
        <taxon>Fungi</taxon>
        <taxon>Dikarya</taxon>
        <taxon>Ascomycota</taxon>
        <taxon>Pezizomycotina</taxon>
        <taxon>Eurotiomycetes</taxon>
        <taxon>Eurotiomycetidae</taxon>
        <taxon>Onygenales</taxon>
        <taxon>Ajellomycetaceae</taxon>
        <taxon>Histoplasma</taxon>
    </lineage>
</organism>
<dbReference type="HOGENOM" id="CLU_2454202_0_0_1"/>
<name>C6HST1_AJECH</name>
<evidence type="ECO:0000313" key="4">
    <source>
        <dbReference type="Proteomes" id="UP000002624"/>
    </source>
</evidence>
<dbReference type="EMBL" id="GG692439">
    <property type="protein sequence ID" value="EER36606.1"/>
    <property type="molecule type" value="Genomic_DNA"/>
</dbReference>